<keyword evidence="4" id="KW-0762">Sugar transport</keyword>
<evidence type="ECO:0000256" key="7">
    <source>
        <dbReference type="ARBA" id="ARBA00022989"/>
    </source>
</evidence>
<name>A0A382DED1_9ZZZZ</name>
<dbReference type="Pfam" id="PF03609">
    <property type="entry name" value="EII-Sor"/>
    <property type="match status" value="1"/>
</dbReference>
<feature type="transmembrane region" description="Helical" evidence="9">
    <location>
        <begin position="163"/>
        <end position="180"/>
    </location>
</feature>
<proteinExistence type="predicted"/>
<evidence type="ECO:0000256" key="1">
    <source>
        <dbReference type="ARBA" id="ARBA00004651"/>
    </source>
</evidence>
<dbReference type="AlphaFoldDB" id="A0A382DED1"/>
<evidence type="ECO:0000256" key="6">
    <source>
        <dbReference type="ARBA" id="ARBA00022692"/>
    </source>
</evidence>
<dbReference type="GO" id="GO:0005886">
    <property type="term" value="C:plasma membrane"/>
    <property type="evidence" value="ECO:0007669"/>
    <property type="project" value="UniProtKB-SubCell"/>
</dbReference>
<evidence type="ECO:0000256" key="5">
    <source>
        <dbReference type="ARBA" id="ARBA00022683"/>
    </source>
</evidence>
<gene>
    <name evidence="10" type="ORF">METZ01_LOCUS188895</name>
</gene>
<keyword evidence="3" id="KW-1003">Cell membrane</keyword>
<accession>A0A382DED1</accession>
<evidence type="ECO:0000256" key="3">
    <source>
        <dbReference type="ARBA" id="ARBA00022475"/>
    </source>
</evidence>
<keyword evidence="2" id="KW-0813">Transport</keyword>
<keyword evidence="5" id="KW-0598">Phosphotransferase system</keyword>
<organism evidence="10">
    <name type="scientific">marine metagenome</name>
    <dbReference type="NCBI Taxonomy" id="408172"/>
    <lineage>
        <taxon>unclassified sequences</taxon>
        <taxon>metagenomes</taxon>
        <taxon>ecological metagenomes</taxon>
    </lineage>
</organism>
<evidence type="ECO:0000313" key="10">
    <source>
        <dbReference type="EMBL" id="SVB36041.1"/>
    </source>
</evidence>
<reference evidence="10" key="1">
    <citation type="submission" date="2018-05" db="EMBL/GenBank/DDBJ databases">
        <authorList>
            <person name="Lanie J.A."/>
            <person name="Ng W.-L."/>
            <person name="Kazmierczak K.M."/>
            <person name="Andrzejewski T.M."/>
            <person name="Davidsen T.M."/>
            <person name="Wayne K.J."/>
            <person name="Tettelin H."/>
            <person name="Glass J.I."/>
            <person name="Rusch D."/>
            <person name="Podicherti R."/>
            <person name="Tsui H.-C.T."/>
            <person name="Winkler M.E."/>
        </authorList>
    </citation>
    <scope>NUCLEOTIDE SEQUENCE</scope>
</reference>
<evidence type="ECO:0000256" key="4">
    <source>
        <dbReference type="ARBA" id="ARBA00022597"/>
    </source>
</evidence>
<feature type="transmembrane region" description="Helical" evidence="9">
    <location>
        <begin position="137"/>
        <end position="157"/>
    </location>
</feature>
<evidence type="ECO:0000256" key="9">
    <source>
        <dbReference type="SAM" id="Phobius"/>
    </source>
</evidence>
<keyword evidence="7 9" id="KW-1133">Transmembrane helix</keyword>
<sequence length="206" mass="21108">MALDATSLGQFMISRPLVAATLAGGLLGEPGLGIQIGAILELFYLSEMPSGGFRVPELGPASVVAVALASTTGGPAGVVIGITAGLLVSELGGLTVEAQRRLNMTVTASVEATRVNELRLVCAHLLAMSLDFVRGGIVTLVGISVGTQVIGIVADRWTLSSESTMAIVVVAASIHLGALLRRFGGWRARQTVFLVGLIAGIIGTYL</sequence>
<keyword evidence="6 9" id="KW-0812">Transmembrane</keyword>
<dbReference type="InterPro" id="IPR004700">
    <property type="entry name" value="PTS_IIC_man"/>
</dbReference>
<dbReference type="GO" id="GO:0009401">
    <property type="term" value="P:phosphoenolpyruvate-dependent sugar phosphotransferase system"/>
    <property type="evidence" value="ECO:0007669"/>
    <property type="project" value="UniProtKB-KW"/>
</dbReference>
<keyword evidence="8 9" id="KW-0472">Membrane</keyword>
<evidence type="ECO:0000256" key="8">
    <source>
        <dbReference type="ARBA" id="ARBA00023136"/>
    </source>
</evidence>
<comment type="subcellular location">
    <subcellularLocation>
        <location evidence="1">Cell membrane</location>
        <topology evidence="1">Multi-pass membrane protein</topology>
    </subcellularLocation>
</comment>
<dbReference type="EMBL" id="UINC01038681">
    <property type="protein sequence ID" value="SVB36041.1"/>
    <property type="molecule type" value="Genomic_DNA"/>
</dbReference>
<evidence type="ECO:0000256" key="2">
    <source>
        <dbReference type="ARBA" id="ARBA00022448"/>
    </source>
</evidence>
<protein>
    <submittedName>
        <fullName evidence="10">Uncharacterized protein</fullName>
    </submittedName>
</protein>